<accession>A0A0D6JGU4</accession>
<gene>
    <name evidence="1" type="ORF">YBN1229_v1_2657</name>
</gene>
<dbReference type="Proteomes" id="UP000033187">
    <property type="component" value="Chromosome 1"/>
</dbReference>
<keyword evidence="2" id="KW-1185">Reference proteome</keyword>
<name>A0A0D6JGU4_9HYPH</name>
<dbReference type="KEGG" id="fil:BN1229_v1_3265"/>
<organism evidence="1 2">
    <name type="scientific">Candidatus Filomicrobium marinum</name>
    <dbReference type="NCBI Taxonomy" id="1608628"/>
    <lineage>
        <taxon>Bacteria</taxon>
        <taxon>Pseudomonadati</taxon>
        <taxon>Pseudomonadota</taxon>
        <taxon>Alphaproteobacteria</taxon>
        <taxon>Hyphomicrobiales</taxon>
        <taxon>Hyphomicrobiaceae</taxon>
        <taxon>Filomicrobium</taxon>
    </lineage>
</organism>
<protein>
    <submittedName>
        <fullName evidence="1">Uncharacterized protein</fullName>
    </submittedName>
</protein>
<dbReference type="EMBL" id="LN829119">
    <property type="protein sequence ID" value="CPR20547.1"/>
    <property type="molecule type" value="Genomic_DNA"/>
</dbReference>
<proteinExistence type="predicted"/>
<sequence>MIGSAAAFAFPGFDLIDDRLQVARKLAKGGLAAFTEDSNCAWVFEAISVAGKNGVALMPELLTGQSRVIVLATISIIASLA</sequence>
<dbReference type="KEGG" id="fiy:BN1229_v1_2657"/>
<evidence type="ECO:0000313" key="2">
    <source>
        <dbReference type="Proteomes" id="UP000033187"/>
    </source>
</evidence>
<dbReference type="AlphaFoldDB" id="A0A0D6JGU4"/>
<reference evidence="2" key="1">
    <citation type="submission" date="2015-02" db="EMBL/GenBank/DDBJ databases">
        <authorList>
            <person name="Chooi Y.-H."/>
        </authorList>
    </citation>
    <scope>NUCLEOTIDE SEQUENCE [LARGE SCALE GENOMIC DNA]</scope>
    <source>
        <strain evidence="2">strain Y</strain>
    </source>
</reference>
<evidence type="ECO:0000313" key="1">
    <source>
        <dbReference type="EMBL" id="CPR20547.1"/>
    </source>
</evidence>